<evidence type="ECO:0000313" key="1">
    <source>
        <dbReference type="EMBL" id="KAF9779868.1"/>
    </source>
</evidence>
<protein>
    <submittedName>
        <fullName evidence="1">Uncharacterized protein</fullName>
    </submittedName>
</protein>
<sequence>MTTASKYVPASVQQWGQAQISSGGDYFKCRALLKGQRHARDCTYIKYEAEVDFFERQVNRVLVMVKKVFFTELHRIICVNIPANRELHLGEHEQLYLALVKTCKAEQDEYGFWRYLSLGGFEFIDFSTIRCTVGRIYDRNAWYIVDRSSEMLR</sequence>
<dbReference type="AlphaFoldDB" id="A0A9P6L239"/>
<dbReference type="EMBL" id="WIUZ02000018">
    <property type="protein sequence ID" value="KAF9779868.1"/>
    <property type="molecule type" value="Genomic_DNA"/>
</dbReference>
<reference evidence="1" key="2">
    <citation type="submission" date="2020-11" db="EMBL/GenBank/DDBJ databases">
        <authorList>
            <consortium name="DOE Joint Genome Institute"/>
            <person name="Kuo A."/>
            <person name="Miyauchi S."/>
            <person name="Kiss E."/>
            <person name="Drula E."/>
            <person name="Kohler A."/>
            <person name="Sanchez-Garcia M."/>
            <person name="Andreopoulos B."/>
            <person name="Barry K.W."/>
            <person name="Bonito G."/>
            <person name="Buee M."/>
            <person name="Carver A."/>
            <person name="Chen C."/>
            <person name="Cichocki N."/>
            <person name="Clum A."/>
            <person name="Culley D."/>
            <person name="Crous P.W."/>
            <person name="Fauchery L."/>
            <person name="Girlanda M."/>
            <person name="Hayes R."/>
            <person name="Keri Z."/>
            <person name="Labutti K."/>
            <person name="Lipzen A."/>
            <person name="Lombard V."/>
            <person name="Magnuson J."/>
            <person name="Maillard F."/>
            <person name="Morin E."/>
            <person name="Murat C."/>
            <person name="Nolan M."/>
            <person name="Ohm R."/>
            <person name="Pangilinan J."/>
            <person name="Pereira M."/>
            <person name="Perotto S."/>
            <person name="Peter M."/>
            <person name="Riley R."/>
            <person name="Sitrit Y."/>
            <person name="Stielow B."/>
            <person name="Szollosi G."/>
            <person name="Zifcakova L."/>
            <person name="Stursova M."/>
            <person name="Spatafora J.W."/>
            <person name="Tedersoo L."/>
            <person name="Vaario L.-M."/>
            <person name="Yamada A."/>
            <person name="Yan M."/>
            <person name="Wang P."/>
            <person name="Xu J."/>
            <person name="Bruns T."/>
            <person name="Baldrian P."/>
            <person name="Vilgalys R."/>
            <person name="Henrissat B."/>
            <person name="Grigoriev I.V."/>
            <person name="Hibbett D."/>
            <person name="Nagy L.G."/>
            <person name="Martin F.M."/>
        </authorList>
    </citation>
    <scope>NUCLEOTIDE SEQUENCE</scope>
    <source>
        <strain evidence="1">UH-Tt-Lm1</strain>
    </source>
</reference>
<organism evidence="1 2">
    <name type="scientific">Thelephora terrestris</name>
    <dbReference type="NCBI Taxonomy" id="56493"/>
    <lineage>
        <taxon>Eukaryota</taxon>
        <taxon>Fungi</taxon>
        <taxon>Dikarya</taxon>
        <taxon>Basidiomycota</taxon>
        <taxon>Agaricomycotina</taxon>
        <taxon>Agaricomycetes</taxon>
        <taxon>Thelephorales</taxon>
        <taxon>Thelephoraceae</taxon>
        <taxon>Thelephora</taxon>
    </lineage>
</organism>
<proteinExistence type="predicted"/>
<comment type="caution">
    <text evidence="1">The sequence shown here is derived from an EMBL/GenBank/DDBJ whole genome shotgun (WGS) entry which is preliminary data.</text>
</comment>
<accession>A0A9P6L239</accession>
<dbReference type="Proteomes" id="UP000736335">
    <property type="component" value="Unassembled WGS sequence"/>
</dbReference>
<evidence type="ECO:0000313" key="2">
    <source>
        <dbReference type="Proteomes" id="UP000736335"/>
    </source>
</evidence>
<keyword evidence="2" id="KW-1185">Reference proteome</keyword>
<name>A0A9P6L239_9AGAM</name>
<gene>
    <name evidence="1" type="ORF">BJ322DRAFT_1012870</name>
</gene>
<reference evidence="1" key="1">
    <citation type="journal article" date="2020" name="Nat. Commun.">
        <title>Large-scale genome sequencing of mycorrhizal fungi provides insights into the early evolution of symbiotic traits.</title>
        <authorList>
            <person name="Miyauchi S."/>
            <person name="Kiss E."/>
            <person name="Kuo A."/>
            <person name="Drula E."/>
            <person name="Kohler A."/>
            <person name="Sanchez-Garcia M."/>
            <person name="Morin E."/>
            <person name="Andreopoulos B."/>
            <person name="Barry K.W."/>
            <person name="Bonito G."/>
            <person name="Buee M."/>
            <person name="Carver A."/>
            <person name="Chen C."/>
            <person name="Cichocki N."/>
            <person name="Clum A."/>
            <person name="Culley D."/>
            <person name="Crous P.W."/>
            <person name="Fauchery L."/>
            <person name="Girlanda M."/>
            <person name="Hayes R.D."/>
            <person name="Keri Z."/>
            <person name="LaButti K."/>
            <person name="Lipzen A."/>
            <person name="Lombard V."/>
            <person name="Magnuson J."/>
            <person name="Maillard F."/>
            <person name="Murat C."/>
            <person name="Nolan M."/>
            <person name="Ohm R.A."/>
            <person name="Pangilinan J."/>
            <person name="Pereira M.F."/>
            <person name="Perotto S."/>
            <person name="Peter M."/>
            <person name="Pfister S."/>
            <person name="Riley R."/>
            <person name="Sitrit Y."/>
            <person name="Stielow J.B."/>
            <person name="Szollosi G."/>
            <person name="Zifcakova L."/>
            <person name="Stursova M."/>
            <person name="Spatafora J.W."/>
            <person name="Tedersoo L."/>
            <person name="Vaario L.M."/>
            <person name="Yamada A."/>
            <person name="Yan M."/>
            <person name="Wang P."/>
            <person name="Xu J."/>
            <person name="Bruns T."/>
            <person name="Baldrian P."/>
            <person name="Vilgalys R."/>
            <person name="Dunand C."/>
            <person name="Henrissat B."/>
            <person name="Grigoriev I.V."/>
            <person name="Hibbett D."/>
            <person name="Nagy L.G."/>
            <person name="Martin F.M."/>
        </authorList>
    </citation>
    <scope>NUCLEOTIDE SEQUENCE</scope>
    <source>
        <strain evidence="1">UH-Tt-Lm1</strain>
    </source>
</reference>
<dbReference type="OrthoDB" id="2404451at2759"/>